<evidence type="ECO:0000259" key="1">
    <source>
        <dbReference type="SMART" id="SM01043"/>
    </source>
</evidence>
<dbReference type="Gene3D" id="1.25.40.10">
    <property type="entry name" value="Tetratricopeptide repeat domain"/>
    <property type="match status" value="1"/>
</dbReference>
<proteinExistence type="predicted"/>
<sequence length="241" mass="26754">MSAPNTTTVHLLDGPYVVRGGSRVEVPEGGKRLLALLSVQRARLDRRFVASTLWPEVDQTRAAGNLRSTLWRLRSTGVELVSADKWGLSLREEVRVDLAEAHAWADRVLRGLPEAADLALPTWWQDALNLLPGWYEDWTCGERERLRHHTLHALEALSARLVDVGRIAEAVDVAMVVVGAEPLRESGQRALVLAHLAEGNVSEVRRGYTSYRELLAAELGVEPGRELVDLVWRVRARAAVA</sequence>
<dbReference type="Proteomes" id="UP000517916">
    <property type="component" value="Unassembled WGS sequence"/>
</dbReference>
<evidence type="ECO:0000313" key="2">
    <source>
        <dbReference type="EMBL" id="MBA8930383.1"/>
    </source>
</evidence>
<gene>
    <name evidence="2" type="ORF">BC739_007616</name>
</gene>
<dbReference type="Pfam" id="PF03704">
    <property type="entry name" value="BTAD"/>
    <property type="match status" value="1"/>
</dbReference>
<keyword evidence="3" id="KW-1185">Reference proteome</keyword>
<dbReference type="SMART" id="SM01043">
    <property type="entry name" value="BTAD"/>
    <property type="match status" value="1"/>
</dbReference>
<reference evidence="2 3" key="1">
    <citation type="submission" date="2020-08" db="EMBL/GenBank/DDBJ databases">
        <title>Genomic Encyclopedia of Archaeal and Bacterial Type Strains, Phase II (KMG-II): from individual species to whole genera.</title>
        <authorList>
            <person name="Goeker M."/>
        </authorList>
    </citation>
    <scope>NUCLEOTIDE SEQUENCE [LARGE SCALE GENOMIC DNA]</scope>
    <source>
        <strain evidence="2 3">DSM 43850</strain>
    </source>
</reference>
<organism evidence="2 3">
    <name type="scientific">Kutzneria viridogrisea</name>
    <dbReference type="NCBI Taxonomy" id="47990"/>
    <lineage>
        <taxon>Bacteria</taxon>
        <taxon>Bacillati</taxon>
        <taxon>Actinomycetota</taxon>
        <taxon>Actinomycetes</taxon>
        <taxon>Pseudonocardiales</taxon>
        <taxon>Pseudonocardiaceae</taxon>
        <taxon>Kutzneria</taxon>
    </lineage>
</organism>
<name>A0ABR6BU79_9PSEU</name>
<dbReference type="InterPro" id="IPR011990">
    <property type="entry name" value="TPR-like_helical_dom_sf"/>
</dbReference>
<dbReference type="InterPro" id="IPR036388">
    <property type="entry name" value="WH-like_DNA-bd_sf"/>
</dbReference>
<accession>A0ABR6BU79</accession>
<dbReference type="EMBL" id="JACJID010000006">
    <property type="protein sequence ID" value="MBA8930383.1"/>
    <property type="molecule type" value="Genomic_DNA"/>
</dbReference>
<dbReference type="InterPro" id="IPR051677">
    <property type="entry name" value="AfsR-DnrI-RedD_regulator"/>
</dbReference>
<keyword evidence="2" id="KW-0238">DNA-binding</keyword>
<dbReference type="RefSeq" id="WP_182839823.1">
    <property type="nucleotide sequence ID" value="NZ_BAAABQ010000025.1"/>
</dbReference>
<dbReference type="GO" id="GO:0003677">
    <property type="term" value="F:DNA binding"/>
    <property type="evidence" value="ECO:0007669"/>
    <property type="project" value="UniProtKB-KW"/>
</dbReference>
<protein>
    <submittedName>
        <fullName evidence="2">DNA-binding SARP family transcriptional activator</fullName>
    </submittedName>
</protein>
<evidence type="ECO:0000313" key="3">
    <source>
        <dbReference type="Proteomes" id="UP000517916"/>
    </source>
</evidence>
<feature type="domain" description="Bacterial transcriptional activator" evidence="1">
    <location>
        <begin position="96"/>
        <end position="235"/>
    </location>
</feature>
<dbReference type="Gene3D" id="1.10.10.10">
    <property type="entry name" value="Winged helix-like DNA-binding domain superfamily/Winged helix DNA-binding domain"/>
    <property type="match status" value="1"/>
</dbReference>
<dbReference type="InterPro" id="IPR005158">
    <property type="entry name" value="BTAD"/>
</dbReference>
<dbReference type="SUPFAM" id="SSF48452">
    <property type="entry name" value="TPR-like"/>
    <property type="match status" value="1"/>
</dbReference>
<comment type="caution">
    <text evidence="2">The sequence shown here is derived from an EMBL/GenBank/DDBJ whole genome shotgun (WGS) entry which is preliminary data.</text>
</comment>
<dbReference type="PANTHER" id="PTHR35807">
    <property type="entry name" value="TRANSCRIPTIONAL REGULATOR REDD-RELATED"/>
    <property type="match status" value="1"/>
</dbReference>